<dbReference type="UniPathway" id="UPA00074">
    <property type="reaction ID" value="UER00124"/>
</dbReference>
<evidence type="ECO:0000256" key="9">
    <source>
        <dbReference type="PIRSR" id="PIRSR000485-2"/>
    </source>
</evidence>
<feature type="binding site" evidence="9">
    <location>
        <position position="280"/>
    </location>
    <ligand>
        <name>Mg(2+)</name>
        <dbReference type="ChEBI" id="CHEBI:18420"/>
    </ligand>
</feature>
<dbReference type="SUPFAM" id="SSF56235">
    <property type="entry name" value="N-terminal nucleophile aminohydrolases (Ntn hydrolases)"/>
    <property type="match status" value="1"/>
</dbReference>
<dbReference type="EMBL" id="FMKA01000012">
    <property type="protein sequence ID" value="SCP97653.1"/>
    <property type="molecule type" value="Genomic_DNA"/>
</dbReference>
<keyword evidence="10" id="KW-0408">Iron</keyword>
<proteinExistence type="inferred from homology"/>
<evidence type="ECO:0000256" key="6">
    <source>
        <dbReference type="ARBA" id="ARBA00022755"/>
    </source>
</evidence>
<dbReference type="GO" id="GO:0046872">
    <property type="term" value="F:metal ion binding"/>
    <property type="evidence" value="ECO:0007669"/>
    <property type="project" value="UniProtKB-KW"/>
</dbReference>
<dbReference type="STRING" id="1619234.SAMN05421730_101272"/>
<dbReference type="GO" id="GO:0009113">
    <property type="term" value="P:purine nucleobase biosynthetic process"/>
    <property type="evidence" value="ECO:0007669"/>
    <property type="project" value="InterPro"/>
</dbReference>
<keyword evidence="9" id="KW-0479">Metal-binding</keyword>
<dbReference type="Gene3D" id="3.60.20.10">
    <property type="entry name" value="Glutamine Phosphoribosylpyrophosphate, subunit 1, domain 1"/>
    <property type="match status" value="1"/>
</dbReference>
<protein>
    <recommendedName>
        <fullName evidence="3 8">Amidophosphoribosyltransferase</fullName>
        <shortName evidence="8">ATase</shortName>
        <ecNumber evidence="3 8">2.4.2.14</ecNumber>
    </recommendedName>
    <alternativeName>
        <fullName evidence="8">Glutamine phosphoribosylpyrophosphate amidotransferase</fullName>
    </alternativeName>
</protein>
<dbReference type="CDD" id="cd06223">
    <property type="entry name" value="PRTases_typeI"/>
    <property type="match status" value="1"/>
</dbReference>
<keyword evidence="6 8" id="KW-0658">Purine biosynthesis</keyword>
<dbReference type="InterPro" id="IPR029055">
    <property type="entry name" value="Ntn_hydrolases_N"/>
</dbReference>
<keyword evidence="4 8" id="KW-0328">Glycosyltransferase</keyword>
<feature type="binding site" evidence="10">
    <location>
        <position position="233"/>
    </location>
    <ligand>
        <name>[4Fe-4S] cluster</name>
        <dbReference type="ChEBI" id="CHEBI:49883"/>
    </ligand>
</feature>
<accession>A0A1D3TUF6</accession>
<dbReference type="EC" id="2.4.2.14" evidence="3 8"/>
<keyword evidence="5 8" id="KW-0808">Transferase</keyword>
<keyword evidence="13" id="KW-1185">Reference proteome</keyword>
<feature type="binding site" evidence="10">
    <location>
        <position position="459"/>
    </location>
    <ligand>
        <name>[4Fe-4S] cluster</name>
        <dbReference type="ChEBI" id="CHEBI:49883"/>
    </ligand>
</feature>
<dbReference type="InterPro" id="IPR017932">
    <property type="entry name" value="GATase_2_dom"/>
</dbReference>
<reference evidence="12 13" key="1">
    <citation type="submission" date="2016-09" db="EMBL/GenBank/DDBJ databases">
        <authorList>
            <person name="Capua I."/>
            <person name="De Benedictis P."/>
            <person name="Joannis T."/>
            <person name="Lombin L.H."/>
            <person name="Cattoli G."/>
        </authorList>
    </citation>
    <scope>NUCLEOTIDE SEQUENCE [LARGE SCALE GENOMIC DNA]</scope>
    <source>
        <strain evidence="12 13">GluBS11</strain>
    </source>
</reference>
<feature type="binding site" evidence="10">
    <location>
        <position position="380"/>
    </location>
    <ligand>
        <name>[4Fe-4S] cluster</name>
        <dbReference type="ChEBI" id="CHEBI:49883"/>
    </ligand>
</feature>
<dbReference type="PIRSF" id="PIRSF000485">
    <property type="entry name" value="Amd_phspho_trans"/>
    <property type="match status" value="1"/>
</dbReference>
<evidence type="ECO:0000256" key="2">
    <source>
        <dbReference type="ARBA" id="ARBA00010138"/>
    </source>
</evidence>
<evidence type="ECO:0000313" key="13">
    <source>
        <dbReference type="Proteomes" id="UP000199315"/>
    </source>
</evidence>
<dbReference type="RefSeq" id="WP_091233988.1">
    <property type="nucleotide sequence ID" value="NZ_FMKA01000012.1"/>
</dbReference>
<dbReference type="Pfam" id="PF13537">
    <property type="entry name" value="GATase_7"/>
    <property type="match status" value="1"/>
</dbReference>
<feature type="binding site" evidence="9">
    <location>
        <position position="344"/>
    </location>
    <ligand>
        <name>Mg(2+)</name>
        <dbReference type="ChEBI" id="CHEBI:18420"/>
    </ligand>
</feature>
<evidence type="ECO:0000256" key="7">
    <source>
        <dbReference type="ARBA" id="ARBA00022962"/>
    </source>
</evidence>
<comment type="cofactor">
    <cofactor evidence="9">
        <name>Mg(2+)</name>
        <dbReference type="ChEBI" id="CHEBI:18420"/>
    </cofactor>
    <text evidence="9">Binds 1 Mg(2+) ion per subunit.</text>
</comment>
<evidence type="ECO:0000256" key="4">
    <source>
        <dbReference type="ARBA" id="ARBA00022676"/>
    </source>
</evidence>
<feature type="domain" description="Glutamine amidotransferase type-2" evidence="11">
    <location>
        <begin position="1"/>
        <end position="218"/>
    </location>
</feature>
<dbReference type="InterPro" id="IPR029057">
    <property type="entry name" value="PRTase-like"/>
</dbReference>
<comment type="catalytic activity">
    <reaction evidence="8">
        <text>5-phospho-beta-D-ribosylamine + L-glutamate + diphosphate = 5-phospho-alpha-D-ribose 1-diphosphate + L-glutamine + H2O</text>
        <dbReference type="Rhea" id="RHEA:14905"/>
        <dbReference type="ChEBI" id="CHEBI:15377"/>
        <dbReference type="ChEBI" id="CHEBI:29985"/>
        <dbReference type="ChEBI" id="CHEBI:33019"/>
        <dbReference type="ChEBI" id="CHEBI:58017"/>
        <dbReference type="ChEBI" id="CHEBI:58359"/>
        <dbReference type="ChEBI" id="CHEBI:58681"/>
        <dbReference type="EC" id="2.4.2.14"/>
    </reaction>
</comment>
<dbReference type="GO" id="GO:0006189">
    <property type="term" value="P:'de novo' IMP biosynthetic process"/>
    <property type="evidence" value="ECO:0007669"/>
    <property type="project" value="UniProtKB-UniPathway"/>
</dbReference>
<evidence type="ECO:0000256" key="8">
    <source>
        <dbReference type="PIRNR" id="PIRNR000485"/>
    </source>
</evidence>
<dbReference type="Proteomes" id="UP000199315">
    <property type="component" value="Unassembled WGS sequence"/>
</dbReference>
<comment type="similarity">
    <text evidence="2 8">In the C-terminal section; belongs to the purine/pyrimidine phosphoribosyltransferase family.</text>
</comment>
<dbReference type="AlphaFoldDB" id="A0A1D3TUF6"/>
<comment type="pathway">
    <text evidence="1 8">Purine metabolism; IMP biosynthesis via de novo pathway; N(1)-(5-phospho-D-ribosyl)glycinamide from 5-phospho-alpha-D-ribose 1-diphosphate: step 1/2.</text>
</comment>
<sequence length="467" mass="52355">MGGFFAVASKTDCMFDLFFGTDYHSHLGTRRGGMAVYGPKGFDRAIHNIENSPFRTKFEKEVNEMEGNFGIGCISDYEPQPLIVRSHHGTYSITTVGKINNIETLVKTIFSEGNTHFLEMSGGEINATELVAAIINRKDNIVEGIQYAQEVIDGSISILLMTPKGIFAARDKMGRTPIAIGKKEDAHCAAFESFAYLNLGYTDYKELGPGEIVVMTPEAVTTLKSPGTEMKICTFLWVYYGYPSSSYEGISVEKMRYNCGAMMAKRDNVKPDIVAGVPDSGTAHAIGYSNASCIPFSRPFIKYTPTWPRSFMPTIQSKRNLIAKMKLIPVHDLIQDKSLLLIDDSIVRGTQLRETTEFLYQSGAKEVHIRPACPPLLFGCKYLNFSRSTSEMDLITRRVIQKLEGDDAEKHLMEYADPDSERYNNMIEEIKKELNFTSLRYNRLDDMIKAVGISPCKLCTYCWSGKE</sequence>
<evidence type="ECO:0000256" key="5">
    <source>
        <dbReference type="ARBA" id="ARBA00022679"/>
    </source>
</evidence>
<dbReference type="PROSITE" id="PS51278">
    <property type="entry name" value="GATASE_TYPE_2"/>
    <property type="match status" value="1"/>
</dbReference>
<keyword evidence="9" id="KW-0460">Magnesium</keyword>
<evidence type="ECO:0000256" key="10">
    <source>
        <dbReference type="PIRSR" id="PIRSR000485-3"/>
    </source>
</evidence>
<evidence type="ECO:0000256" key="1">
    <source>
        <dbReference type="ARBA" id="ARBA00005209"/>
    </source>
</evidence>
<dbReference type="GO" id="GO:0051536">
    <property type="term" value="F:iron-sulfur cluster binding"/>
    <property type="evidence" value="ECO:0007669"/>
    <property type="project" value="UniProtKB-KW"/>
</dbReference>
<dbReference type="SUPFAM" id="SSF53271">
    <property type="entry name" value="PRTase-like"/>
    <property type="match status" value="1"/>
</dbReference>
<name>A0A1D3TUF6_9FIRM</name>
<dbReference type="InterPro" id="IPR005854">
    <property type="entry name" value="PurF"/>
</dbReference>
<feature type="binding site" evidence="9">
    <location>
        <position position="343"/>
    </location>
    <ligand>
        <name>Mg(2+)</name>
        <dbReference type="ChEBI" id="CHEBI:18420"/>
    </ligand>
</feature>
<dbReference type="PANTHER" id="PTHR11907">
    <property type="entry name" value="AMIDOPHOSPHORIBOSYLTRANSFERASE"/>
    <property type="match status" value="1"/>
</dbReference>
<evidence type="ECO:0000313" key="12">
    <source>
        <dbReference type="EMBL" id="SCP97653.1"/>
    </source>
</evidence>
<organism evidence="12 13">
    <name type="scientific">Anaerobium acetethylicum</name>
    <dbReference type="NCBI Taxonomy" id="1619234"/>
    <lineage>
        <taxon>Bacteria</taxon>
        <taxon>Bacillati</taxon>
        <taxon>Bacillota</taxon>
        <taxon>Clostridia</taxon>
        <taxon>Lachnospirales</taxon>
        <taxon>Lachnospiraceae</taxon>
        <taxon>Anaerobium</taxon>
    </lineage>
</organism>
<gene>
    <name evidence="12" type="ORF">SAMN05421730_101272</name>
</gene>
<keyword evidence="10" id="KW-0411">Iron-sulfur</keyword>
<dbReference type="GO" id="GO:0004044">
    <property type="term" value="F:amidophosphoribosyltransferase activity"/>
    <property type="evidence" value="ECO:0007669"/>
    <property type="project" value="UniProtKB-EC"/>
</dbReference>
<dbReference type="Gene3D" id="3.40.50.2020">
    <property type="match status" value="1"/>
</dbReference>
<evidence type="ECO:0000259" key="11">
    <source>
        <dbReference type="PROSITE" id="PS51278"/>
    </source>
</evidence>
<dbReference type="OrthoDB" id="9801213at2"/>
<keyword evidence="7" id="KW-0315">Glutamine amidotransferase</keyword>
<evidence type="ECO:0000256" key="3">
    <source>
        <dbReference type="ARBA" id="ARBA00011941"/>
    </source>
</evidence>
<dbReference type="InterPro" id="IPR000836">
    <property type="entry name" value="PRTase_dom"/>
</dbReference>
<feature type="binding site" evidence="10">
    <location>
        <position position="462"/>
    </location>
    <ligand>
        <name>[4Fe-4S] cluster</name>
        <dbReference type="ChEBI" id="CHEBI:49883"/>
    </ligand>
</feature>
<comment type="cofactor">
    <cofactor evidence="10">
        <name>[4Fe-4S] cluster</name>
        <dbReference type="ChEBI" id="CHEBI:49883"/>
    </cofactor>
    <text evidence="10">Binds 1 [4Fe-4S] cluster per subunit.</text>
</comment>